<evidence type="ECO:0000256" key="5">
    <source>
        <dbReference type="ARBA" id="ARBA00022737"/>
    </source>
</evidence>
<dbReference type="GO" id="GO:0090374">
    <property type="term" value="P:oligopeptide export from mitochondrion"/>
    <property type="evidence" value="ECO:0007669"/>
    <property type="project" value="TreeGrafter"/>
</dbReference>
<evidence type="ECO:0000256" key="6">
    <source>
        <dbReference type="ARBA" id="ARBA00022741"/>
    </source>
</evidence>
<accession>A0AAF3F3H6</accession>
<keyword evidence="9" id="KW-0472">Membrane</keyword>
<proteinExistence type="inferred from homology"/>
<evidence type="ECO:0000259" key="12">
    <source>
        <dbReference type="PROSITE" id="PS50929"/>
    </source>
</evidence>
<evidence type="ECO:0000259" key="11">
    <source>
        <dbReference type="PROSITE" id="PS50893"/>
    </source>
</evidence>
<keyword evidence="13" id="KW-1185">Reference proteome</keyword>
<keyword evidence="10" id="KW-0325">Glycoprotein</keyword>
<dbReference type="WBParaSite" id="MBELARI_LOCUS20909">
    <property type="protein sequence ID" value="MBELARI_LOCUS20909"/>
    <property type="gene ID" value="MBELARI_LOCUS20909"/>
</dbReference>
<evidence type="ECO:0000256" key="4">
    <source>
        <dbReference type="ARBA" id="ARBA00022692"/>
    </source>
</evidence>
<dbReference type="InterPro" id="IPR017871">
    <property type="entry name" value="ABC_transporter-like_CS"/>
</dbReference>
<dbReference type="PROSITE" id="PS50929">
    <property type="entry name" value="ABC_TM1F"/>
    <property type="match status" value="1"/>
</dbReference>
<evidence type="ECO:0000256" key="9">
    <source>
        <dbReference type="ARBA" id="ARBA00023136"/>
    </source>
</evidence>
<dbReference type="PROSITE" id="PS50893">
    <property type="entry name" value="ABC_TRANSPORTER_2"/>
    <property type="match status" value="1"/>
</dbReference>
<dbReference type="SUPFAM" id="SSF52540">
    <property type="entry name" value="P-loop containing nucleoside triphosphate hydrolases"/>
    <property type="match status" value="1"/>
</dbReference>
<keyword evidence="8" id="KW-1133">Transmembrane helix</keyword>
<dbReference type="SUPFAM" id="SSF90123">
    <property type="entry name" value="ABC transporter transmembrane region"/>
    <property type="match status" value="1"/>
</dbReference>
<dbReference type="GO" id="GO:0016887">
    <property type="term" value="F:ATP hydrolysis activity"/>
    <property type="evidence" value="ECO:0007669"/>
    <property type="project" value="InterPro"/>
</dbReference>
<dbReference type="Gene3D" id="3.40.50.300">
    <property type="entry name" value="P-loop containing nucleotide triphosphate hydrolases"/>
    <property type="match status" value="1"/>
</dbReference>
<keyword evidence="3" id="KW-0813">Transport</keyword>
<evidence type="ECO:0000256" key="8">
    <source>
        <dbReference type="ARBA" id="ARBA00022989"/>
    </source>
</evidence>
<evidence type="ECO:0000256" key="7">
    <source>
        <dbReference type="ARBA" id="ARBA00022840"/>
    </source>
</evidence>
<evidence type="ECO:0000256" key="3">
    <source>
        <dbReference type="ARBA" id="ARBA00022448"/>
    </source>
</evidence>
<feature type="domain" description="ABC transporter" evidence="11">
    <location>
        <begin position="189"/>
        <end position="416"/>
    </location>
</feature>
<comment type="subcellular location">
    <subcellularLocation>
        <location evidence="1">Membrane</location>
        <topology evidence="1">Multi-pass membrane protein</topology>
    </subcellularLocation>
</comment>
<dbReference type="FunFam" id="3.40.50.300:FF:000240">
    <property type="entry name" value="ABC transporter B family member 20"/>
    <property type="match status" value="1"/>
</dbReference>
<organism evidence="13 14">
    <name type="scientific">Mesorhabditis belari</name>
    <dbReference type="NCBI Taxonomy" id="2138241"/>
    <lineage>
        <taxon>Eukaryota</taxon>
        <taxon>Metazoa</taxon>
        <taxon>Ecdysozoa</taxon>
        <taxon>Nematoda</taxon>
        <taxon>Chromadorea</taxon>
        <taxon>Rhabditida</taxon>
        <taxon>Rhabditina</taxon>
        <taxon>Rhabditomorpha</taxon>
        <taxon>Rhabditoidea</taxon>
        <taxon>Rhabditidae</taxon>
        <taxon>Mesorhabditinae</taxon>
        <taxon>Mesorhabditis</taxon>
    </lineage>
</organism>
<keyword evidence="6" id="KW-0547">Nucleotide-binding</keyword>
<evidence type="ECO:0000256" key="2">
    <source>
        <dbReference type="ARBA" id="ARBA00007577"/>
    </source>
</evidence>
<evidence type="ECO:0000256" key="10">
    <source>
        <dbReference type="ARBA" id="ARBA00023180"/>
    </source>
</evidence>
<reference evidence="14" key="1">
    <citation type="submission" date="2024-02" db="UniProtKB">
        <authorList>
            <consortium name="WormBaseParasite"/>
        </authorList>
    </citation>
    <scope>IDENTIFICATION</scope>
</reference>
<dbReference type="InterPro" id="IPR036640">
    <property type="entry name" value="ABC1_TM_sf"/>
</dbReference>
<dbReference type="GO" id="GO:0005743">
    <property type="term" value="C:mitochondrial inner membrane"/>
    <property type="evidence" value="ECO:0007669"/>
    <property type="project" value="TreeGrafter"/>
</dbReference>
<keyword evidence="7" id="KW-0067">ATP-binding</keyword>
<dbReference type="InterPro" id="IPR011527">
    <property type="entry name" value="ABC1_TM_dom"/>
</dbReference>
<dbReference type="SMART" id="SM00382">
    <property type="entry name" value="AAA"/>
    <property type="match status" value="1"/>
</dbReference>
<keyword evidence="5" id="KW-0677">Repeat</keyword>
<dbReference type="InterPro" id="IPR003439">
    <property type="entry name" value="ABC_transporter-like_ATP-bd"/>
</dbReference>
<sequence>MMCEIVSERIRFGIRAKYFEALLHREITWFDLNDAGNVSFIVKQYAKAGSIVEEALRQIRTVLAFNGQSYEIKRYRSALEEATKNEIWNAFQSGLGLVTLYTTMNFVYFTIFWIATEFVYFGYVDAKEVITIFSVINSLSFALGDLVQRFGKITHSIAGSKQILEEITQAEIDSKKPRKNQKPFVNGKITFDSVKFSYPRRPDVEVLKKLSFTCEPGEKVALVGGSGAGKSTIFGLLMRFYDPEKGQIKIDDVDIGDFEEEYLRSEIGIVRQEPVLFDATIRQNLHNAKQDASEAEMLEALDQANALKFVRDLPQGLDTRVGSRGSQLSGGQKQRIAIARMLLRNPRILLLDEATSALDNENERAVQEALEKAYFGRTTLIIAHRLSTIRSAEKILVLKDGHGEDFLEKMFTLFQIA</sequence>
<dbReference type="PANTHER" id="PTHR43394:SF11">
    <property type="entry name" value="ATP-BINDING CASSETTE TRANSPORTER"/>
    <property type="match status" value="1"/>
</dbReference>
<dbReference type="Gene3D" id="1.20.1560.10">
    <property type="entry name" value="ABC transporter type 1, transmembrane domain"/>
    <property type="match status" value="1"/>
</dbReference>
<keyword evidence="4" id="KW-0812">Transmembrane</keyword>
<evidence type="ECO:0000256" key="1">
    <source>
        <dbReference type="ARBA" id="ARBA00004141"/>
    </source>
</evidence>
<name>A0AAF3F3H6_9BILA</name>
<dbReference type="AlphaFoldDB" id="A0AAF3F3H6"/>
<dbReference type="PROSITE" id="PS00211">
    <property type="entry name" value="ABC_TRANSPORTER_1"/>
    <property type="match status" value="1"/>
</dbReference>
<dbReference type="InterPro" id="IPR003593">
    <property type="entry name" value="AAA+_ATPase"/>
</dbReference>
<evidence type="ECO:0000313" key="13">
    <source>
        <dbReference type="Proteomes" id="UP000887575"/>
    </source>
</evidence>
<dbReference type="GO" id="GO:0015421">
    <property type="term" value="F:ABC-type oligopeptide transporter activity"/>
    <property type="evidence" value="ECO:0007669"/>
    <property type="project" value="TreeGrafter"/>
</dbReference>
<dbReference type="Pfam" id="PF00664">
    <property type="entry name" value="ABC_membrane"/>
    <property type="match status" value="1"/>
</dbReference>
<dbReference type="PANTHER" id="PTHR43394">
    <property type="entry name" value="ATP-DEPENDENT PERMEASE MDL1, MITOCHONDRIAL"/>
    <property type="match status" value="1"/>
</dbReference>
<dbReference type="InterPro" id="IPR027417">
    <property type="entry name" value="P-loop_NTPase"/>
</dbReference>
<comment type="similarity">
    <text evidence="2">Belongs to the ABC transporter superfamily. ABCB family. Multidrug resistance exporter (TC 3.A.1.201) subfamily.</text>
</comment>
<dbReference type="Proteomes" id="UP000887575">
    <property type="component" value="Unassembled WGS sequence"/>
</dbReference>
<dbReference type="GO" id="GO:0005524">
    <property type="term" value="F:ATP binding"/>
    <property type="evidence" value="ECO:0007669"/>
    <property type="project" value="UniProtKB-KW"/>
</dbReference>
<evidence type="ECO:0000313" key="14">
    <source>
        <dbReference type="WBParaSite" id="MBELARI_LOCUS20909"/>
    </source>
</evidence>
<dbReference type="Pfam" id="PF00005">
    <property type="entry name" value="ABC_tran"/>
    <property type="match status" value="1"/>
</dbReference>
<dbReference type="InterPro" id="IPR039421">
    <property type="entry name" value="Type_1_exporter"/>
</dbReference>
<feature type="domain" description="ABC transmembrane type-1" evidence="12">
    <location>
        <begin position="43"/>
        <end position="155"/>
    </location>
</feature>
<protein>
    <submittedName>
        <fullName evidence="14">Uncharacterized protein</fullName>
    </submittedName>
</protein>